<reference evidence="2 3" key="1">
    <citation type="journal article" date="2018" name="Nat. Ecol. Evol.">
        <title>Pezizomycetes genomes reveal the molecular basis of ectomycorrhizal truffle lifestyle.</title>
        <authorList>
            <person name="Murat C."/>
            <person name="Payen T."/>
            <person name="Noel B."/>
            <person name="Kuo A."/>
            <person name="Morin E."/>
            <person name="Chen J."/>
            <person name="Kohler A."/>
            <person name="Krizsan K."/>
            <person name="Balestrini R."/>
            <person name="Da Silva C."/>
            <person name="Montanini B."/>
            <person name="Hainaut M."/>
            <person name="Levati E."/>
            <person name="Barry K.W."/>
            <person name="Belfiori B."/>
            <person name="Cichocki N."/>
            <person name="Clum A."/>
            <person name="Dockter R.B."/>
            <person name="Fauchery L."/>
            <person name="Guy J."/>
            <person name="Iotti M."/>
            <person name="Le Tacon F."/>
            <person name="Lindquist E.A."/>
            <person name="Lipzen A."/>
            <person name="Malagnac F."/>
            <person name="Mello A."/>
            <person name="Molinier V."/>
            <person name="Miyauchi S."/>
            <person name="Poulain J."/>
            <person name="Riccioni C."/>
            <person name="Rubini A."/>
            <person name="Sitrit Y."/>
            <person name="Splivallo R."/>
            <person name="Traeger S."/>
            <person name="Wang M."/>
            <person name="Zifcakova L."/>
            <person name="Wipf D."/>
            <person name="Zambonelli A."/>
            <person name="Paolocci F."/>
            <person name="Nowrousian M."/>
            <person name="Ottonello S."/>
            <person name="Baldrian P."/>
            <person name="Spatafora J.W."/>
            <person name="Henrissat B."/>
            <person name="Nagy L.G."/>
            <person name="Aury J.M."/>
            <person name="Wincker P."/>
            <person name="Grigoriev I.V."/>
            <person name="Bonfante P."/>
            <person name="Martin F.M."/>
        </authorList>
    </citation>
    <scope>NUCLEOTIDE SEQUENCE [LARGE SCALE GENOMIC DNA]</scope>
    <source>
        <strain evidence="2 3">ATCC MYA-4762</strain>
    </source>
</reference>
<sequence>MEGRVEGQNFEFCRCFLPWRKGPKTEKNKEGLGMMDKAFNSWFWDGEVVQFPCYEVAVFVVLFCSVCFGDFFLIF</sequence>
<dbReference type="AlphaFoldDB" id="A0A3N4LAN3"/>
<proteinExistence type="predicted"/>
<keyword evidence="1" id="KW-0472">Membrane</keyword>
<organism evidence="2 3">
    <name type="scientific">Terfezia boudieri ATCC MYA-4762</name>
    <dbReference type="NCBI Taxonomy" id="1051890"/>
    <lineage>
        <taxon>Eukaryota</taxon>
        <taxon>Fungi</taxon>
        <taxon>Dikarya</taxon>
        <taxon>Ascomycota</taxon>
        <taxon>Pezizomycotina</taxon>
        <taxon>Pezizomycetes</taxon>
        <taxon>Pezizales</taxon>
        <taxon>Pezizaceae</taxon>
        <taxon>Terfezia</taxon>
    </lineage>
</organism>
<evidence type="ECO:0000256" key="1">
    <source>
        <dbReference type="SAM" id="Phobius"/>
    </source>
</evidence>
<dbReference type="InParanoid" id="A0A3N4LAN3"/>
<evidence type="ECO:0000313" key="3">
    <source>
        <dbReference type="Proteomes" id="UP000267821"/>
    </source>
</evidence>
<name>A0A3N4LAN3_9PEZI</name>
<evidence type="ECO:0008006" key="4">
    <source>
        <dbReference type="Google" id="ProtNLM"/>
    </source>
</evidence>
<feature type="transmembrane region" description="Helical" evidence="1">
    <location>
        <begin position="56"/>
        <end position="74"/>
    </location>
</feature>
<keyword evidence="1" id="KW-0812">Transmembrane</keyword>
<keyword evidence="3" id="KW-1185">Reference proteome</keyword>
<accession>A0A3N4LAN3</accession>
<evidence type="ECO:0000313" key="2">
    <source>
        <dbReference type="EMBL" id="RPB19954.1"/>
    </source>
</evidence>
<protein>
    <recommendedName>
        <fullName evidence="4">Transmembrane protein</fullName>
    </recommendedName>
</protein>
<dbReference type="EMBL" id="ML121580">
    <property type="protein sequence ID" value="RPB19954.1"/>
    <property type="molecule type" value="Genomic_DNA"/>
</dbReference>
<dbReference type="Proteomes" id="UP000267821">
    <property type="component" value="Unassembled WGS sequence"/>
</dbReference>
<gene>
    <name evidence="2" type="ORF">L211DRAFT_579404</name>
</gene>
<keyword evidence="1" id="KW-1133">Transmembrane helix</keyword>